<dbReference type="EMBL" id="DXDA01000029">
    <property type="protein sequence ID" value="HIY68495.1"/>
    <property type="molecule type" value="Genomic_DNA"/>
</dbReference>
<name>A0A9D2CCF0_9BACT</name>
<protein>
    <submittedName>
        <fullName evidence="2">Uncharacterized protein</fullName>
    </submittedName>
</protein>
<gene>
    <name evidence="2" type="ORF">H9828_03660</name>
</gene>
<evidence type="ECO:0000256" key="1">
    <source>
        <dbReference type="SAM" id="MobiDB-lite"/>
    </source>
</evidence>
<feature type="region of interest" description="Disordered" evidence="1">
    <location>
        <begin position="22"/>
        <end position="51"/>
    </location>
</feature>
<sequence>MKEKEKCTPCEANFERNIHHLVKEGEAPTPKQRHEKEQEVKAAFEESKPKK</sequence>
<reference evidence="2" key="1">
    <citation type="journal article" date="2021" name="PeerJ">
        <title>Extensive microbial diversity within the chicken gut microbiome revealed by metagenomics and culture.</title>
        <authorList>
            <person name="Gilroy R."/>
            <person name="Ravi A."/>
            <person name="Getino M."/>
            <person name="Pursley I."/>
            <person name="Horton D.L."/>
            <person name="Alikhan N.F."/>
            <person name="Baker D."/>
            <person name="Gharbi K."/>
            <person name="Hall N."/>
            <person name="Watson M."/>
            <person name="Adriaenssens E.M."/>
            <person name="Foster-Nyarko E."/>
            <person name="Jarju S."/>
            <person name="Secka A."/>
            <person name="Antonio M."/>
            <person name="Oren A."/>
            <person name="Chaudhuri R.R."/>
            <person name="La Ragione R."/>
            <person name="Hildebrand F."/>
            <person name="Pallen M.J."/>
        </authorList>
    </citation>
    <scope>NUCLEOTIDE SEQUENCE</scope>
    <source>
        <strain evidence="2">5134</strain>
    </source>
</reference>
<evidence type="ECO:0000313" key="3">
    <source>
        <dbReference type="Proteomes" id="UP000886844"/>
    </source>
</evidence>
<organism evidence="2 3">
    <name type="scientific">Candidatus Alistipes intestinigallinarum</name>
    <dbReference type="NCBI Taxonomy" id="2838440"/>
    <lineage>
        <taxon>Bacteria</taxon>
        <taxon>Pseudomonadati</taxon>
        <taxon>Bacteroidota</taxon>
        <taxon>Bacteroidia</taxon>
        <taxon>Bacteroidales</taxon>
        <taxon>Rikenellaceae</taxon>
        <taxon>Alistipes</taxon>
    </lineage>
</organism>
<comment type="caution">
    <text evidence="2">The sequence shown here is derived from an EMBL/GenBank/DDBJ whole genome shotgun (WGS) entry which is preliminary data.</text>
</comment>
<dbReference type="Proteomes" id="UP000886844">
    <property type="component" value="Unassembled WGS sequence"/>
</dbReference>
<dbReference type="AlphaFoldDB" id="A0A9D2CCF0"/>
<proteinExistence type="predicted"/>
<accession>A0A9D2CCF0</accession>
<evidence type="ECO:0000313" key="2">
    <source>
        <dbReference type="EMBL" id="HIY68495.1"/>
    </source>
</evidence>
<reference evidence="2" key="2">
    <citation type="submission" date="2021-04" db="EMBL/GenBank/DDBJ databases">
        <authorList>
            <person name="Gilroy R."/>
        </authorList>
    </citation>
    <scope>NUCLEOTIDE SEQUENCE</scope>
    <source>
        <strain evidence="2">5134</strain>
    </source>
</reference>